<proteinExistence type="predicted"/>
<dbReference type="EMBL" id="PEXV01000073">
    <property type="protein sequence ID" value="PIS41606.1"/>
    <property type="molecule type" value="Genomic_DNA"/>
</dbReference>
<gene>
    <name evidence="1" type="ORF">COT25_02165</name>
</gene>
<sequence length="92" mass="11156">MLISDLEHVARNVPRIPRWPDEDVVKKFLQFVREASTVSEIYNGLRILRSFRPIVFSRIYQYIRRRYANDCTFLNQFEQCLKDARTRTHDVH</sequence>
<accession>A0A2H0YT48</accession>
<name>A0A2H0YT48_9BACT</name>
<organism evidence="1 2">
    <name type="scientific">Candidatus Kerfeldbacteria bacterium CG08_land_8_20_14_0_20_42_7</name>
    <dbReference type="NCBI Taxonomy" id="2014245"/>
    <lineage>
        <taxon>Bacteria</taxon>
        <taxon>Candidatus Kerfeldiibacteriota</taxon>
    </lineage>
</organism>
<dbReference type="Proteomes" id="UP000228711">
    <property type="component" value="Unassembled WGS sequence"/>
</dbReference>
<evidence type="ECO:0000313" key="1">
    <source>
        <dbReference type="EMBL" id="PIS41606.1"/>
    </source>
</evidence>
<reference evidence="2" key="1">
    <citation type="submission" date="2017-09" db="EMBL/GenBank/DDBJ databases">
        <title>Depth-based differentiation of microbial function through sediment-hosted aquifers and enrichment of novel symbionts in the deep terrestrial subsurface.</title>
        <authorList>
            <person name="Probst A.J."/>
            <person name="Ladd B."/>
            <person name="Jarett J.K."/>
            <person name="Geller-Mcgrath D.E."/>
            <person name="Sieber C.M.K."/>
            <person name="Emerson J.B."/>
            <person name="Anantharaman K."/>
            <person name="Thomas B.C."/>
            <person name="Malmstrom R."/>
            <person name="Stieglmeier M."/>
            <person name="Klingl A."/>
            <person name="Woyke T."/>
            <person name="Ryan C.M."/>
            <person name="Banfield J.F."/>
        </authorList>
    </citation>
    <scope>NUCLEOTIDE SEQUENCE [LARGE SCALE GENOMIC DNA]</scope>
</reference>
<evidence type="ECO:0000313" key="2">
    <source>
        <dbReference type="Proteomes" id="UP000228711"/>
    </source>
</evidence>
<protein>
    <submittedName>
        <fullName evidence="1">Uncharacterized protein</fullName>
    </submittedName>
</protein>
<dbReference type="AlphaFoldDB" id="A0A2H0YT48"/>
<comment type="caution">
    <text evidence="1">The sequence shown here is derived from an EMBL/GenBank/DDBJ whole genome shotgun (WGS) entry which is preliminary data.</text>
</comment>